<keyword evidence="3" id="KW-1185">Reference proteome</keyword>
<evidence type="ECO:0000256" key="1">
    <source>
        <dbReference type="SAM" id="Phobius"/>
    </source>
</evidence>
<evidence type="ECO:0000313" key="3">
    <source>
        <dbReference type="Proteomes" id="UP001597452"/>
    </source>
</evidence>
<sequence>MSIEAVPIAVRSFPMSVELVSIAVGRVPISVALVFIPYLVEYIKTNPPTADSSPFY</sequence>
<comment type="caution">
    <text evidence="2">The sequence shown here is derived from an EMBL/GenBank/DDBJ whole genome shotgun (WGS) entry which is preliminary data.</text>
</comment>
<protein>
    <submittedName>
        <fullName evidence="2">Uncharacterized protein</fullName>
    </submittedName>
</protein>
<keyword evidence="1" id="KW-0812">Transmembrane</keyword>
<proteinExistence type="predicted"/>
<organism evidence="2 3">
    <name type="scientific">Piscibacillus salipiscarius</name>
    <dbReference type="NCBI Taxonomy" id="299480"/>
    <lineage>
        <taxon>Bacteria</taxon>
        <taxon>Bacillati</taxon>
        <taxon>Bacillota</taxon>
        <taxon>Bacilli</taxon>
        <taxon>Bacillales</taxon>
        <taxon>Bacillaceae</taxon>
        <taxon>Piscibacillus</taxon>
    </lineage>
</organism>
<feature type="transmembrane region" description="Helical" evidence="1">
    <location>
        <begin position="20"/>
        <end position="40"/>
    </location>
</feature>
<keyword evidence="1" id="KW-0472">Membrane</keyword>
<keyword evidence="1" id="KW-1133">Transmembrane helix</keyword>
<accession>A0ABW5QB52</accession>
<evidence type="ECO:0000313" key="2">
    <source>
        <dbReference type="EMBL" id="MFD2639126.1"/>
    </source>
</evidence>
<gene>
    <name evidence="2" type="ORF">ACFSW4_09645</name>
</gene>
<name>A0ABW5QB52_9BACI</name>
<dbReference type="RefSeq" id="WP_279401275.1">
    <property type="nucleotide sequence ID" value="NZ_JBHUMZ010000021.1"/>
</dbReference>
<reference evidence="3" key="1">
    <citation type="journal article" date="2019" name="Int. J. Syst. Evol. Microbiol.">
        <title>The Global Catalogue of Microorganisms (GCM) 10K type strain sequencing project: providing services to taxonomists for standard genome sequencing and annotation.</title>
        <authorList>
            <consortium name="The Broad Institute Genomics Platform"/>
            <consortium name="The Broad Institute Genome Sequencing Center for Infectious Disease"/>
            <person name="Wu L."/>
            <person name="Ma J."/>
        </authorList>
    </citation>
    <scope>NUCLEOTIDE SEQUENCE [LARGE SCALE GENOMIC DNA]</scope>
    <source>
        <strain evidence="3">TISTR 1571</strain>
    </source>
</reference>
<dbReference type="EMBL" id="JBHUMZ010000021">
    <property type="protein sequence ID" value="MFD2639126.1"/>
    <property type="molecule type" value="Genomic_DNA"/>
</dbReference>
<dbReference type="Proteomes" id="UP001597452">
    <property type="component" value="Unassembled WGS sequence"/>
</dbReference>